<dbReference type="PANTHER" id="PTHR13774">
    <property type="entry name" value="PHENAZINE BIOSYNTHESIS PROTEIN"/>
    <property type="match status" value="1"/>
</dbReference>
<dbReference type="RefSeq" id="WP_200827535.1">
    <property type="nucleotide sequence ID" value="NZ_FNVO01000016.1"/>
</dbReference>
<evidence type="ECO:0000313" key="3">
    <source>
        <dbReference type="EMBL" id="SEG83576.1"/>
    </source>
</evidence>
<name>A0A1H6DG47_9ACTN</name>
<accession>A0A1H6DG47</accession>
<keyword evidence="3" id="KW-0413">Isomerase</keyword>
<dbReference type="PANTHER" id="PTHR13774:SF32">
    <property type="entry name" value="ANTISENSE-ENHANCING SEQUENCE 1"/>
    <property type="match status" value="1"/>
</dbReference>
<dbReference type="EMBL" id="FNVO01000016">
    <property type="protein sequence ID" value="SEG83576.1"/>
    <property type="molecule type" value="Genomic_DNA"/>
</dbReference>
<dbReference type="Gene3D" id="3.10.310.10">
    <property type="entry name" value="Diaminopimelate Epimerase, Chain A, domain 1"/>
    <property type="match status" value="2"/>
</dbReference>
<keyword evidence="4" id="KW-1185">Reference proteome</keyword>
<reference evidence="4" key="1">
    <citation type="submission" date="2016-10" db="EMBL/GenBank/DDBJ databases">
        <authorList>
            <person name="Varghese N."/>
            <person name="Submissions S."/>
        </authorList>
    </citation>
    <scope>NUCLEOTIDE SEQUENCE [LARGE SCALE GENOMIC DNA]</scope>
    <source>
        <strain evidence="4">DSM 43163</strain>
    </source>
</reference>
<evidence type="ECO:0000256" key="1">
    <source>
        <dbReference type="PIRSR" id="PIRSR016184-1"/>
    </source>
</evidence>
<dbReference type="PIRSF" id="PIRSF016184">
    <property type="entry name" value="PhzC_PhzF"/>
    <property type="match status" value="1"/>
</dbReference>
<protein>
    <submittedName>
        <fullName evidence="3">Trans-2,3-dihydro-3-hydroxyanthranilate isomerase</fullName>
    </submittedName>
</protein>
<organism evidence="3 4">
    <name type="scientific">Thermomonospora echinospora</name>
    <dbReference type="NCBI Taxonomy" id="1992"/>
    <lineage>
        <taxon>Bacteria</taxon>
        <taxon>Bacillati</taxon>
        <taxon>Actinomycetota</taxon>
        <taxon>Actinomycetes</taxon>
        <taxon>Streptosporangiales</taxon>
        <taxon>Thermomonosporaceae</taxon>
        <taxon>Thermomonospora</taxon>
    </lineage>
</organism>
<dbReference type="InterPro" id="IPR003719">
    <property type="entry name" value="Phenazine_PhzF-like"/>
</dbReference>
<dbReference type="GO" id="GO:0005737">
    <property type="term" value="C:cytoplasm"/>
    <property type="evidence" value="ECO:0007669"/>
    <property type="project" value="TreeGrafter"/>
</dbReference>
<feature type="active site" evidence="1">
    <location>
        <position position="45"/>
    </location>
</feature>
<evidence type="ECO:0000256" key="2">
    <source>
        <dbReference type="SAM" id="MobiDB-lite"/>
    </source>
</evidence>
<sequence length="305" mass="31464">MIAYEVVDMFTDRPFGGSALGVVPAAEGLTTGQMERIARELNTDETVFVLPPTSPEATHRVRVFTPSAESPYGGHSAVGTAATLVRLGLLRPGPVVQQCGDRLLRLWSDGESATMTAADPLPGEELDPGPLLDAVGLEPADVDGGAARTAGFGPLFHFLPVQAGAVERARSDPAAMRGAGLSDVFVFCWDGRGRTARARLFAPGYGIPEDPACASAALGLAAWLAAEGLAGADGRELRFGIDQGRERGRPATLACRARRDAGGTLTAALTGRVVPTLRGEIALAAPAETAGRPEPTPGGVHALSP</sequence>
<dbReference type="AlphaFoldDB" id="A0A1H6DG47"/>
<gene>
    <name evidence="3" type="ORF">SAMN04489712_11628</name>
</gene>
<dbReference type="NCBIfam" id="TIGR00654">
    <property type="entry name" value="PhzF_family"/>
    <property type="match status" value="1"/>
</dbReference>
<feature type="region of interest" description="Disordered" evidence="2">
    <location>
        <begin position="285"/>
        <end position="305"/>
    </location>
</feature>
<dbReference type="GO" id="GO:0016853">
    <property type="term" value="F:isomerase activity"/>
    <property type="evidence" value="ECO:0007669"/>
    <property type="project" value="UniProtKB-KW"/>
</dbReference>
<dbReference type="Pfam" id="PF02567">
    <property type="entry name" value="PhzC-PhzF"/>
    <property type="match status" value="2"/>
</dbReference>
<dbReference type="Proteomes" id="UP000236723">
    <property type="component" value="Unassembled WGS sequence"/>
</dbReference>
<evidence type="ECO:0000313" key="4">
    <source>
        <dbReference type="Proteomes" id="UP000236723"/>
    </source>
</evidence>
<dbReference type="SUPFAM" id="SSF54506">
    <property type="entry name" value="Diaminopimelate epimerase-like"/>
    <property type="match status" value="1"/>
</dbReference>
<proteinExistence type="predicted"/>